<dbReference type="PANTHER" id="PTHR41878:SF1">
    <property type="entry name" value="TNPR PROTEIN"/>
    <property type="match status" value="1"/>
</dbReference>
<organism evidence="2 3">
    <name type="scientific">Robbsia andropogonis</name>
    <dbReference type="NCBI Taxonomy" id="28092"/>
    <lineage>
        <taxon>Bacteria</taxon>
        <taxon>Pseudomonadati</taxon>
        <taxon>Pseudomonadota</taxon>
        <taxon>Betaproteobacteria</taxon>
        <taxon>Burkholderiales</taxon>
        <taxon>Burkholderiaceae</taxon>
        <taxon>Robbsia</taxon>
    </lineage>
</organism>
<dbReference type="STRING" id="28092.WM40_14155"/>
<evidence type="ECO:0000313" key="2">
    <source>
        <dbReference type="EMBL" id="KKB63002.1"/>
    </source>
</evidence>
<accession>A0A0F5K0A6</accession>
<keyword evidence="3" id="KW-1185">Reference proteome</keyword>
<evidence type="ECO:0000259" key="1">
    <source>
        <dbReference type="Pfam" id="PF07929"/>
    </source>
</evidence>
<dbReference type="Gene3D" id="3.10.290.30">
    <property type="entry name" value="MM3350-like"/>
    <property type="match status" value="1"/>
</dbReference>
<gene>
    <name evidence="2" type="ORF">WM40_14155</name>
</gene>
<dbReference type="AlphaFoldDB" id="A0A0F5K0A6"/>
<dbReference type="Proteomes" id="UP000033618">
    <property type="component" value="Unassembled WGS sequence"/>
</dbReference>
<reference evidence="2 3" key="1">
    <citation type="submission" date="2015-03" db="EMBL/GenBank/DDBJ databases">
        <title>Draft Genome Sequence of Burkholderia andropogonis type strain ICMP2807, isolated from Sorghum bicolor.</title>
        <authorList>
            <person name="Lopes-Santos L."/>
            <person name="Castro D.B."/>
            <person name="Ottoboni L.M."/>
            <person name="Park D."/>
            <person name="Weirc B.S."/>
            <person name="Destefano S.A."/>
        </authorList>
    </citation>
    <scope>NUCLEOTIDE SEQUENCE [LARGE SCALE GENOMIC DNA]</scope>
    <source>
        <strain evidence="2 3">ICMP2807</strain>
    </source>
</reference>
<dbReference type="PANTHER" id="PTHR41878">
    <property type="entry name" value="LEXA REPRESSOR-RELATED"/>
    <property type="match status" value="1"/>
</dbReference>
<proteinExistence type="predicted"/>
<dbReference type="Pfam" id="PF07929">
    <property type="entry name" value="PRiA4_ORF3"/>
    <property type="match status" value="1"/>
</dbReference>
<comment type="caution">
    <text evidence="2">The sequence shown here is derived from an EMBL/GenBank/DDBJ whole genome shotgun (WGS) entry which is preliminary data.</text>
</comment>
<sequence>MNLPNVLRVELRDIKPAIWRRIVMPGKIRLGKLHVVLLLAMGWDGGHIHEFIFGDTHYGIPEDAGFADDPPISNEARVTFAKALGGLRTFTYVYDYGDNWQHRIKVEKALTPDPKLRHPLCIDGENACPPEDVGGAPGYADFVDTISDSSHEEHQHLKDWYGGSFDPKAFDLVLVNQRLCEVVL</sequence>
<evidence type="ECO:0000313" key="3">
    <source>
        <dbReference type="Proteomes" id="UP000033618"/>
    </source>
</evidence>
<name>A0A0F5K0A6_9BURK</name>
<protein>
    <submittedName>
        <fullName evidence="2">TnpR protein</fullName>
    </submittedName>
</protein>
<dbReference type="InterPro" id="IPR024047">
    <property type="entry name" value="MM3350-like_sf"/>
</dbReference>
<dbReference type="PATRIC" id="fig|28092.6.peg.3346"/>
<dbReference type="EMBL" id="LAQU01000014">
    <property type="protein sequence ID" value="KKB63002.1"/>
    <property type="molecule type" value="Genomic_DNA"/>
</dbReference>
<feature type="domain" description="Plasmid pRiA4b Orf3-like" evidence="1">
    <location>
        <begin position="6"/>
        <end position="172"/>
    </location>
</feature>
<dbReference type="SUPFAM" id="SSF159941">
    <property type="entry name" value="MM3350-like"/>
    <property type="match status" value="1"/>
</dbReference>
<dbReference type="InterPro" id="IPR012912">
    <property type="entry name" value="Plasmid_pRiA4b_Orf3-like"/>
</dbReference>